<evidence type="ECO:0000256" key="1">
    <source>
        <dbReference type="ARBA" id="ARBA00022517"/>
    </source>
</evidence>
<feature type="region of interest" description="Disordered" evidence="3">
    <location>
        <begin position="1"/>
        <end position="25"/>
    </location>
</feature>
<reference evidence="4" key="1">
    <citation type="submission" date="2023-03" db="EMBL/GenBank/DDBJ databases">
        <authorList>
            <person name="Cleenwerck I."/>
        </authorList>
    </citation>
    <scope>NUCLEOTIDE SEQUENCE</scope>
    <source>
        <strain evidence="4">LMG 32879</strain>
    </source>
</reference>
<dbReference type="RefSeq" id="WP_289841239.1">
    <property type="nucleotide sequence ID" value="NZ_CATKSH010000007.1"/>
</dbReference>
<accession>A0AA35Y381</accession>
<comment type="function">
    <text evidence="2">One of several proteins that assist in the late maturation steps of the functional core of the 30S ribosomal subunit. Associates with free 30S ribosomal subunits (but not with 30S subunits that are part of 70S ribosomes or polysomes). Required for efficient processing of 16S rRNA. May interact with the 5'-terminal helix region of 16S rRNA.</text>
</comment>
<organism evidence="4 5">
    <name type="scientific">Brytella acorum</name>
    <dbReference type="NCBI Taxonomy" id="2959299"/>
    <lineage>
        <taxon>Bacteria</taxon>
        <taxon>Pseudomonadati</taxon>
        <taxon>Pseudomonadota</taxon>
        <taxon>Alphaproteobacteria</taxon>
        <taxon>Acetobacterales</taxon>
        <taxon>Acetobacteraceae</taxon>
        <taxon>Brytella</taxon>
    </lineage>
</organism>
<dbReference type="InterPro" id="IPR015946">
    <property type="entry name" value="KH_dom-like_a/b"/>
</dbReference>
<dbReference type="PANTHER" id="PTHR33515:SF1">
    <property type="entry name" value="RIBOSOME-BINDING FACTOR A, CHLOROPLASTIC-RELATED"/>
    <property type="match status" value="1"/>
</dbReference>
<comment type="caution">
    <text evidence="4">The sequence shown here is derived from an EMBL/GenBank/DDBJ whole genome shotgun (WGS) entry which is preliminary data.</text>
</comment>
<evidence type="ECO:0000313" key="5">
    <source>
        <dbReference type="Proteomes" id="UP001176960"/>
    </source>
</evidence>
<keyword evidence="1 2" id="KW-0690">Ribosome biogenesis</keyword>
<dbReference type="GO" id="GO:0043024">
    <property type="term" value="F:ribosomal small subunit binding"/>
    <property type="evidence" value="ECO:0007669"/>
    <property type="project" value="TreeGrafter"/>
</dbReference>
<dbReference type="SUPFAM" id="SSF89919">
    <property type="entry name" value="Ribosome-binding factor A, RbfA"/>
    <property type="match status" value="1"/>
</dbReference>
<evidence type="ECO:0000256" key="2">
    <source>
        <dbReference type="HAMAP-Rule" id="MF_00003"/>
    </source>
</evidence>
<keyword evidence="2" id="KW-0963">Cytoplasm</keyword>
<dbReference type="PROSITE" id="PS01319">
    <property type="entry name" value="RBFA"/>
    <property type="match status" value="1"/>
</dbReference>
<dbReference type="InterPro" id="IPR020053">
    <property type="entry name" value="Ribosome-bd_factorA_CS"/>
</dbReference>
<dbReference type="InterPro" id="IPR000238">
    <property type="entry name" value="RbfA"/>
</dbReference>
<comment type="subunit">
    <text evidence="2">Monomer. Binds 30S ribosomal subunits, but not 50S ribosomal subunits or 70S ribosomes.</text>
</comment>
<dbReference type="NCBIfam" id="TIGR00082">
    <property type="entry name" value="rbfA"/>
    <property type="match status" value="1"/>
</dbReference>
<evidence type="ECO:0000256" key="3">
    <source>
        <dbReference type="SAM" id="MobiDB-lite"/>
    </source>
</evidence>
<comment type="similarity">
    <text evidence="2">Belongs to the RbfA family.</text>
</comment>
<dbReference type="Proteomes" id="UP001176960">
    <property type="component" value="Unassembled WGS sequence"/>
</dbReference>
<dbReference type="AlphaFoldDB" id="A0AA35Y381"/>
<evidence type="ECO:0000313" key="4">
    <source>
        <dbReference type="EMBL" id="CAI9120571.1"/>
    </source>
</evidence>
<gene>
    <name evidence="2 4" type="primary">rbfA</name>
    <name evidence="4" type="ORF">LMG32879_001404</name>
</gene>
<dbReference type="GO" id="GO:0030490">
    <property type="term" value="P:maturation of SSU-rRNA"/>
    <property type="evidence" value="ECO:0007669"/>
    <property type="project" value="UniProtKB-UniRule"/>
</dbReference>
<dbReference type="NCBIfam" id="NF001802">
    <property type="entry name" value="PRK00521.2-5"/>
    <property type="match status" value="1"/>
</dbReference>
<keyword evidence="5" id="KW-1185">Reference proteome</keyword>
<dbReference type="InterPro" id="IPR023799">
    <property type="entry name" value="RbfA_dom_sf"/>
</dbReference>
<dbReference type="HAMAP" id="MF_00003">
    <property type="entry name" value="RbfA"/>
    <property type="match status" value="1"/>
</dbReference>
<protein>
    <recommendedName>
        <fullName evidence="2">Ribosome-binding factor A</fullName>
    </recommendedName>
</protein>
<comment type="subcellular location">
    <subcellularLocation>
        <location evidence="2">Cytoplasm</location>
    </subcellularLocation>
</comment>
<dbReference type="Pfam" id="PF02033">
    <property type="entry name" value="RBFA"/>
    <property type="match status" value="1"/>
</dbReference>
<dbReference type="EMBL" id="CATKSH010000007">
    <property type="protein sequence ID" value="CAI9120571.1"/>
    <property type="molecule type" value="Genomic_DNA"/>
</dbReference>
<dbReference type="Gene3D" id="3.30.300.20">
    <property type="match status" value="1"/>
</dbReference>
<dbReference type="PANTHER" id="PTHR33515">
    <property type="entry name" value="RIBOSOME-BINDING FACTOR A, CHLOROPLASTIC-RELATED"/>
    <property type="match status" value="1"/>
</dbReference>
<sequence>MSRSRGKTDVTGPAGRLAGLASHGPTQRQLRVAEEVRRVLADLFARTEFRDPELSGVDVTVTEVRISPDLRHATAFVCRLGRSDIDAVLPALKRVAPFLRNGLSKTLRLRTAPEIHFQPDTALEHAMEIDTLMRKPEVQRDLNDDEDV</sequence>
<name>A0AA35Y381_9PROT</name>
<dbReference type="GO" id="GO:0005829">
    <property type="term" value="C:cytosol"/>
    <property type="evidence" value="ECO:0007669"/>
    <property type="project" value="TreeGrafter"/>
</dbReference>
<proteinExistence type="inferred from homology"/>